<dbReference type="PANTHER" id="PTHR33223:SF8">
    <property type="entry name" value="OS04G0172440 PROTEIN"/>
    <property type="match status" value="1"/>
</dbReference>
<accession>A0AAV3PWV9</accession>
<feature type="region of interest" description="Disordered" evidence="1">
    <location>
        <begin position="1"/>
        <end position="44"/>
    </location>
</feature>
<evidence type="ECO:0000256" key="1">
    <source>
        <dbReference type="SAM" id="MobiDB-lite"/>
    </source>
</evidence>
<proteinExistence type="predicted"/>
<dbReference type="EMBL" id="BAABME010002657">
    <property type="protein sequence ID" value="GAA0155591.1"/>
    <property type="molecule type" value="Genomic_DNA"/>
</dbReference>
<sequence length="264" mass="30182">MQSSRYNQHSRNQAMSQSSEPPETHHETKERHNPAPAIPIAVPATPIDPAAEKFQKELEDIKQMMKALIPTTTSRRECKTKMPFTDRLDAVPLPKGFVFPQFTQFSGTGDPIKYLQGLLAKMEITSNNPDIYAKAFSNSSGDKALDWYMALPLKSIDSYQQTADAFIAKFGSVIQKHQDERALMDIEQGPNESLRTEVFSQIEDKNLLPKPVRMRSAPSRRDKNRYCEDHCEHGHDTNECRILKSELEKLIKRGYLKEFVESRL</sequence>
<reference evidence="3 4" key="1">
    <citation type="submission" date="2024-01" db="EMBL/GenBank/DDBJ databases">
        <title>The complete chloroplast genome sequence of Lithospermum erythrorhizon: insights into the phylogenetic relationship among Boraginaceae species and the maternal lineages of purple gromwells.</title>
        <authorList>
            <person name="Okada T."/>
            <person name="Watanabe K."/>
        </authorList>
    </citation>
    <scope>NUCLEOTIDE SEQUENCE [LARGE SCALE GENOMIC DNA]</scope>
</reference>
<feature type="compositionally biased region" description="Polar residues" evidence="1">
    <location>
        <begin position="1"/>
        <end position="21"/>
    </location>
</feature>
<keyword evidence="4" id="KW-1185">Reference proteome</keyword>
<name>A0AAV3PWV9_LITER</name>
<feature type="compositionally biased region" description="Basic and acidic residues" evidence="1">
    <location>
        <begin position="22"/>
        <end position="33"/>
    </location>
</feature>
<feature type="domain" description="Retrotransposon gag" evidence="2">
    <location>
        <begin position="136"/>
        <end position="195"/>
    </location>
</feature>
<protein>
    <recommendedName>
        <fullName evidence="2">Retrotransposon gag domain-containing protein</fullName>
    </recommendedName>
</protein>
<evidence type="ECO:0000259" key="2">
    <source>
        <dbReference type="Pfam" id="PF03732"/>
    </source>
</evidence>
<dbReference type="PANTHER" id="PTHR33223">
    <property type="entry name" value="CCHC-TYPE DOMAIN-CONTAINING PROTEIN"/>
    <property type="match status" value="1"/>
</dbReference>
<dbReference type="AlphaFoldDB" id="A0AAV3PWV9"/>
<comment type="caution">
    <text evidence="3">The sequence shown here is derived from an EMBL/GenBank/DDBJ whole genome shotgun (WGS) entry which is preliminary data.</text>
</comment>
<gene>
    <name evidence="3" type="ORF">LIER_13287</name>
</gene>
<dbReference type="InterPro" id="IPR005162">
    <property type="entry name" value="Retrotrans_gag_dom"/>
</dbReference>
<organism evidence="3 4">
    <name type="scientific">Lithospermum erythrorhizon</name>
    <name type="common">Purple gromwell</name>
    <name type="synonym">Lithospermum officinale var. erythrorhizon</name>
    <dbReference type="NCBI Taxonomy" id="34254"/>
    <lineage>
        <taxon>Eukaryota</taxon>
        <taxon>Viridiplantae</taxon>
        <taxon>Streptophyta</taxon>
        <taxon>Embryophyta</taxon>
        <taxon>Tracheophyta</taxon>
        <taxon>Spermatophyta</taxon>
        <taxon>Magnoliopsida</taxon>
        <taxon>eudicotyledons</taxon>
        <taxon>Gunneridae</taxon>
        <taxon>Pentapetalae</taxon>
        <taxon>asterids</taxon>
        <taxon>lamiids</taxon>
        <taxon>Boraginales</taxon>
        <taxon>Boraginaceae</taxon>
        <taxon>Boraginoideae</taxon>
        <taxon>Lithospermeae</taxon>
        <taxon>Lithospermum</taxon>
    </lineage>
</organism>
<dbReference type="Pfam" id="PF03732">
    <property type="entry name" value="Retrotrans_gag"/>
    <property type="match status" value="1"/>
</dbReference>
<feature type="compositionally biased region" description="Low complexity" evidence="1">
    <location>
        <begin position="34"/>
        <end position="44"/>
    </location>
</feature>
<evidence type="ECO:0000313" key="3">
    <source>
        <dbReference type="EMBL" id="GAA0155591.1"/>
    </source>
</evidence>
<dbReference type="Proteomes" id="UP001454036">
    <property type="component" value="Unassembled WGS sequence"/>
</dbReference>
<evidence type="ECO:0000313" key="4">
    <source>
        <dbReference type="Proteomes" id="UP001454036"/>
    </source>
</evidence>